<dbReference type="EMBL" id="CP075546">
    <property type="protein sequence ID" value="QVV89136.1"/>
    <property type="molecule type" value="Genomic_DNA"/>
</dbReference>
<dbReference type="CDD" id="cd02012">
    <property type="entry name" value="TPP_TK"/>
    <property type="match status" value="1"/>
</dbReference>
<dbReference type="Gene3D" id="3.40.50.970">
    <property type="match status" value="1"/>
</dbReference>
<dbReference type="KEGG" id="mrtj:KHC33_00960"/>
<feature type="domain" description="Transketolase N-terminal" evidence="4">
    <location>
        <begin position="14"/>
        <end position="257"/>
    </location>
</feature>
<accession>A0A8E7B2G1</accession>
<evidence type="ECO:0000256" key="2">
    <source>
        <dbReference type="ARBA" id="ARBA00007131"/>
    </source>
</evidence>
<evidence type="ECO:0000256" key="3">
    <source>
        <dbReference type="ARBA" id="ARBA00023052"/>
    </source>
</evidence>
<evidence type="ECO:0000313" key="6">
    <source>
        <dbReference type="Proteomes" id="UP000680656"/>
    </source>
</evidence>
<sequence length="260" mass="28593">MRKKTLYLANRAGSKGAHIGSALSIIEIMAVLYGGILKIDPKNPFWIERDRFIISKGHGSLGFYTALYEAGFLSEEELDTFEENGGILPGQPVMSVEKGIEFSIGSLGHGLSLGVGVAFAGKRNHTASNVYVLMGDGECNEGSVWEAAMAAKQYHLSSITAIIDANEMQSDGRCSAIMGVNYGSLWESFGWQVCYVDGHDIHDLYVTLKAENKKETPRVIIAKTVKGKGISFMENNNAWHHNRLSDEDCHRAIEELDFSR</sequence>
<protein>
    <submittedName>
        <fullName evidence="5">Transketolase</fullName>
    </submittedName>
</protein>
<dbReference type="InterPro" id="IPR005474">
    <property type="entry name" value="Transketolase_N"/>
</dbReference>
<dbReference type="PANTHER" id="PTHR47514:SF1">
    <property type="entry name" value="TRANSKETOLASE N-TERMINAL SECTION-RELATED"/>
    <property type="match status" value="1"/>
</dbReference>
<dbReference type="GO" id="GO:0006082">
    <property type="term" value="P:organic acid metabolic process"/>
    <property type="evidence" value="ECO:0007669"/>
    <property type="project" value="UniProtKB-ARBA"/>
</dbReference>
<keyword evidence="6" id="KW-1185">Reference proteome</keyword>
<dbReference type="InterPro" id="IPR029061">
    <property type="entry name" value="THDP-binding"/>
</dbReference>
<name>A0A8E7B2G1_9EURY</name>
<gene>
    <name evidence="5" type="ORF">KHC33_00960</name>
</gene>
<reference evidence="5 6" key="1">
    <citation type="submission" date="2021-05" db="EMBL/GenBank/DDBJ databases">
        <title>A novel Methanospirillum isolate from a pyrite-forming mixed culture.</title>
        <authorList>
            <person name="Bunk B."/>
            <person name="Sproer C."/>
            <person name="Spring S."/>
            <person name="Pester M."/>
        </authorList>
    </citation>
    <scope>NUCLEOTIDE SEQUENCE [LARGE SCALE GENOMIC DNA]</scope>
    <source>
        <strain evidence="5 6">J.3.6.1-F.2.7.3</strain>
    </source>
</reference>
<dbReference type="SUPFAM" id="SSF52518">
    <property type="entry name" value="Thiamin diphosphate-binding fold (THDP-binding)"/>
    <property type="match status" value="1"/>
</dbReference>
<dbReference type="PANTHER" id="PTHR47514">
    <property type="entry name" value="TRANSKETOLASE N-TERMINAL SECTION-RELATED"/>
    <property type="match status" value="1"/>
</dbReference>
<comment type="similarity">
    <text evidence="2">Belongs to the transketolase family.</text>
</comment>
<evidence type="ECO:0000256" key="1">
    <source>
        <dbReference type="ARBA" id="ARBA00001964"/>
    </source>
</evidence>
<organism evidence="5 6">
    <name type="scientific">Methanospirillum purgamenti</name>
    <dbReference type="NCBI Taxonomy" id="2834276"/>
    <lineage>
        <taxon>Archaea</taxon>
        <taxon>Methanobacteriati</taxon>
        <taxon>Methanobacteriota</taxon>
        <taxon>Stenosarchaea group</taxon>
        <taxon>Methanomicrobia</taxon>
        <taxon>Methanomicrobiales</taxon>
        <taxon>Methanospirillaceae</taxon>
        <taxon>Methanospirillum</taxon>
    </lineage>
</organism>
<keyword evidence="3" id="KW-0786">Thiamine pyrophosphate</keyword>
<comment type="cofactor">
    <cofactor evidence="1">
        <name>thiamine diphosphate</name>
        <dbReference type="ChEBI" id="CHEBI:58937"/>
    </cofactor>
</comment>
<dbReference type="AlphaFoldDB" id="A0A8E7B2G1"/>
<dbReference type="Pfam" id="PF00456">
    <property type="entry name" value="Transketolase_N"/>
    <property type="match status" value="1"/>
</dbReference>
<proteinExistence type="inferred from homology"/>
<dbReference type="GO" id="GO:0044272">
    <property type="term" value="P:sulfur compound biosynthetic process"/>
    <property type="evidence" value="ECO:0007669"/>
    <property type="project" value="UniProtKB-ARBA"/>
</dbReference>
<evidence type="ECO:0000259" key="4">
    <source>
        <dbReference type="Pfam" id="PF00456"/>
    </source>
</evidence>
<evidence type="ECO:0000313" key="5">
    <source>
        <dbReference type="EMBL" id="QVV89136.1"/>
    </source>
</evidence>
<dbReference type="Proteomes" id="UP000680656">
    <property type="component" value="Chromosome"/>
</dbReference>